<dbReference type="InParanoid" id="C5KKP7"/>
<name>C5KKP7_PERM5</name>
<dbReference type="EMBL" id="GG673688">
    <property type="protein sequence ID" value="EER15159.1"/>
    <property type="molecule type" value="Genomic_DNA"/>
</dbReference>
<feature type="region of interest" description="Disordered" evidence="1">
    <location>
        <begin position="940"/>
        <end position="971"/>
    </location>
</feature>
<keyword evidence="3" id="KW-1185">Reference proteome</keyword>
<dbReference type="OrthoDB" id="475755at2759"/>
<feature type="compositionally biased region" description="Basic and acidic residues" evidence="1">
    <location>
        <begin position="941"/>
        <end position="950"/>
    </location>
</feature>
<proteinExistence type="predicted"/>
<dbReference type="GeneID" id="9062042"/>
<accession>C5KKP7</accession>
<dbReference type="RefSeq" id="XP_002783363.1">
    <property type="nucleotide sequence ID" value="XM_002783317.1"/>
</dbReference>
<protein>
    <submittedName>
        <fullName evidence="2">Uncharacterized protein</fullName>
    </submittedName>
</protein>
<gene>
    <name evidence="2" type="ORF">Pmar_PMAR023485</name>
</gene>
<reference evidence="2 3" key="1">
    <citation type="submission" date="2008-07" db="EMBL/GenBank/DDBJ databases">
        <authorList>
            <person name="El-Sayed N."/>
            <person name="Caler E."/>
            <person name="Inman J."/>
            <person name="Amedeo P."/>
            <person name="Hass B."/>
            <person name="Wortman J."/>
        </authorList>
    </citation>
    <scope>NUCLEOTIDE SEQUENCE [LARGE SCALE GENOMIC DNA]</scope>
    <source>
        <strain evidence="3">ATCC 50983 / TXsc</strain>
    </source>
</reference>
<evidence type="ECO:0000313" key="3">
    <source>
        <dbReference type="Proteomes" id="UP000007800"/>
    </source>
</evidence>
<dbReference type="Proteomes" id="UP000007800">
    <property type="component" value="Unassembled WGS sequence"/>
</dbReference>
<evidence type="ECO:0000256" key="1">
    <source>
        <dbReference type="SAM" id="MobiDB-lite"/>
    </source>
</evidence>
<evidence type="ECO:0000313" key="2">
    <source>
        <dbReference type="EMBL" id="EER15159.1"/>
    </source>
</evidence>
<organism evidence="3">
    <name type="scientific">Perkinsus marinus (strain ATCC 50983 / TXsc)</name>
    <dbReference type="NCBI Taxonomy" id="423536"/>
    <lineage>
        <taxon>Eukaryota</taxon>
        <taxon>Sar</taxon>
        <taxon>Alveolata</taxon>
        <taxon>Perkinsozoa</taxon>
        <taxon>Perkinsea</taxon>
        <taxon>Perkinsida</taxon>
        <taxon>Perkinsidae</taxon>
        <taxon>Perkinsus</taxon>
    </lineage>
</organism>
<sequence length="1296" mass="145839">MPGISGKYTGPKSLVALRAALADSTGDKSTVSLKGSFISVIYNLSINDKEYKEKYFTVRVPEHPKSCEHALKLGLEHLYEETESDGVWISNAFNRFTPIEVETRLKEVAEESVANKSYRPVRDLGGGGISPGKPMWDVALNSNLSEACLSHDDPVELAWRLEPLDVFIGPFLNDRTGDSDTALLVDFLDSREIPPFAAYANSKGLLVDGHLSCMNTMNTFVRAGYGTDYHSDDISILALRGDLEKAMRDTMMNDVAENGVPILRKRKVLLVVSLPLNNWNDDFTCQHETLEVIGHNADIQQQTSGKLSLSRRKKLMVCKPGDDGGLEWIVQEPKLKKRREKDRKTYIELRIEPDKKLPLLISRSEYPDLTICSTALEAAMKDLYKGSIANTITRSELVSDISRYLMAIKGVADLRKGERPKIKRSAKSLLVAASGAFEVFECRAREEGDQTLWWRLWRRDDFIRFYHWKPNVLIERPQSEFTATFLVDGVEYGVDLPLEKSRYIKTLLEGDENTEYDEPNICLIIMNDAKLALRTGDSGMVEQGIENADYSLKQLRNDILLYQRALSDGLKDAKFEKNTPREFSCYSRDVKFRWKAYKVKYTGPPSIVSLRGAPGEYVGTAPSAALKGAFVSLIFSAKKKNDKHEDKYFTVRVPEHPKSCEHALKLGLEHLYEETESDGVWISNAFNRFTPIEVETRLKEVAEESVANKSFRPIRDLSQACFAFDDSTSLAWRLEPLKLFPGPFVNFQTGESDTALLVDFLDSKEIPPFAAYANSEELLVDGHLSCMNTMDTFVRAGYGTDYHPDDISILALKGDLEKAMRDTIMKDVAENGVPILRKRKVLLVVSPPSNNWNDDFTCQHETLEVIGHNVDVQQQTSGKLSLSRGKKLMVCKPGDDGGLEWIVQEPTGRSLYQEFAMKAVTKAELIRDVSHYLVSIEEAGNESRKEDKAESSPFPSTAGMRYPDSPALKSPKSVASGSLIIDKHLKSPVTECSIKLEGRNRIRWRIRDRGSFESLDHHKTARLLLDSTAKHVITIVVGQVEYGVYIPTIESQLRDAKFCGDLLKRALTRIYSLKHEPEMDRVMPKVTWAQLVNDLSIMVTLEEIGSSAQVCSPMACNQISESQLEEAKRSICIQMLARCCELHMGVEPKYLTVRLDQSSTSCDDALRQGLWALYGSMGSAGYPMFTPSEVQSHIAKYISKALDAKSHKKRDNFVPQKNLVELWERTGTDEDLKDRPLVNLLKNSIRVRICEASDAMNALRWSHIDRTDYGGAYVELPQEDFGSVLSVKFTNTEDLL</sequence>